<keyword evidence="3" id="KW-1185">Reference proteome</keyword>
<gene>
    <name evidence="2" type="ORF">PLXY2_LOCUS7564</name>
</gene>
<organism evidence="2 3">
    <name type="scientific">Plutella xylostella</name>
    <name type="common">Diamondback moth</name>
    <name type="synonym">Plutella maculipennis</name>
    <dbReference type="NCBI Taxonomy" id="51655"/>
    <lineage>
        <taxon>Eukaryota</taxon>
        <taxon>Metazoa</taxon>
        <taxon>Ecdysozoa</taxon>
        <taxon>Arthropoda</taxon>
        <taxon>Hexapoda</taxon>
        <taxon>Insecta</taxon>
        <taxon>Pterygota</taxon>
        <taxon>Neoptera</taxon>
        <taxon>Endopterygota</taxon>
        <taxon>Lepidoptera</taxon>
        <taxon>Glossata</taxon>
        <taxon>Ditrysia</taxon>
        <taxon>Yponomeutoidea</taxon>
        <taxon>Plutellidae</taxon>
        <taxon>Plutella</taxon>
    </lineage>
</organism>
<protein>
    <submittedName>
        <fullName evidence="2">(diamondback moth) hypothetical protein</fullName>
    </submittedName>
</protein>
<dbReference type="GO" id="GO:0015629">
    <property type="term" value="C:actin cytoskeleton"/>
    <property type="evidence" value="ECO:0007669"/>
    <property type="project" value="TreeGrafter"/>
</dbReference>
<dbReference type="InterPro" id="IPR013606">
    <property type="entry name" value="I-BAR_dom"/>
</dbReference>
<name>A0A8S4F1V6_PLUXY</name>
<dbReference type="PANTHER" id="PTHR15708:SF4">
    <property type="entry name" value="FI21477P1-RELATED"/>
    <property type="match status" value="1"/>
</dbReference>
<dbReference type="InterPro" id="IPR027267">
    <property type="entry name" value="AH/BAR_dom_sf"/>
</dbReference>
<accession>A0A8S4F1V6</accession>
<dbReference type="PROSITE" id="PS51338">
    <property type="entry name" value="IMD"/>
    <property type="match status" value="1"/>
</dbReference>
<dbReference type="GO" id="GO:0007009">
    <property type="term" value="P:plasma membrane organization"/>
    <property type="evidence" value="ECO:0007669"/>
    <property type="project" value="InterPro"/>
</dbReference>
<evidence type="ECO:0000313" key="3">
    <source>
        <dbReference type="Proteomes" id="UP000653454"/>
    </source>
</evidence>
<dbReference type="GO" id="GO:0003779">
    <property type="term" value="F:actin binding"/>
    <property type="evidence" value="ECO:0007669"/>
    <property type="project" value="InterPro"/>
</dbReference>
<evidence type="ECO:0000313" key="2">
    <source>
        <dbReference type="EMBL" id="CAG9122340.1"/>
    </source>
</evidence>
<dbReference type="InterPro" id="IPR030127">
    <property type="entry name" value="MTSS1/MTSS2"/>
</dbReference>
<dbReference type="GO" id="GO:0009898">
    <property type="term" value="C:cytoplasmic side of plasma membrane"/>
    <property type="evidence" value="ECO:0007669"/>
    <property type="project" value="TreeGrafter"/>
</dbReference>
<dbReference type="EMBL" id="CAJHNJ030000026">
    <property type="protein sequence ID" value="CAG9122340.1"/>
    <property type="molecule type" value="Genomic_DNA"/>
</dbReference>
<comment type="caution">
    <text evidence="2">The sequence shown here is derived from an EMBL/GenBank/DDBJ whole genome shotgun (WGS) entry which is preliminary data.</text>
</comment>
<evidence type="ECO:0000259" key="1">
    <source>
        <dbReference type="PROSITE" id="PS51338"/>
    </source>
</evidence>
<dbReference type="Proteomes" id="UP000653454">
    <property type="component" value="Unassembled WGS sequence"/>
</dbReference>
<dbReference type="GO" id="GO:0005543">
    <property type="term" value="F:phospholipid binding"/>
    <property type="evidence" value="ECO:0007669"/>
    <property type="project" value="TreeGrafter"/>
</dbReference>
<dbReference type="Pfam" id="PF08397">
    <property type="entry name" value="IMD"/>
    <property type="match status" value="1"/>
</dbReference>
<dbReference type="Gene3D" id="1.20.1270.60">
    <property type="entry name" value="Arfaptin homology (AH) domain/BAR domain"/>
    <property type="match status" value="1"/>
</dbReference>
<reference evidence="2" key="1">
    <citation type="submission" date="2020-11" db="EMBL/GenBank/DDBJ databases">
        <authorList>
            <person name="Whiteford S."/>
        </authorList>
    </citation>
    <scope>NUCLEOTIDE SEQUENCE</scope>
</reference>
<dbReference type="PANTHER" id="PTHR15708">
    <property type="entry name" value="ACTIN BUNDLING/MISSING IN METASTASIS-RELATED"/>
    <property type="match status" value="1"/>
</dbReference>
<dbReference type="SUPFAM" id="SSF103657">
    <property type="entry name" value="BAR/IMD domain-like"/>
    <property type="match status" value="1"/>
</dbReference>
<proteinExistence type="predicted"/>
<dbReference type="GO" id="GO:0030031">
    <property type="term" value="P:cell projection assembly"/>
    <property type="evidence" value="ECO:0007669"/>
    <property type="project" value="TreeGrafter"/>
</dbReference>
<sequence length="77" mass="8583">MRIGEKLQGFFDFENSAPIWEEFISKATKLHSALKSALVAIATFLDAFQKIADAATNARGKARVSYLLRRSRQVSPP</sequence>
<feature type="domain" description="IMD" evidence="1">
    <location>
        <begin position="1"/>
        <end position="77"/>
    </location>
</feature>
<dbReference type="AlphaFoldDB" id="A0A8S4F1V6"/>